<evidence type="ECO:0000313" key="1">
    <source>
        <dbReference type="EMBL" id="KKN08331.1"/>
    </source>
</evidence>
<sequence length="27" mass="3235">MTKRKLTAEDRRRMLEVANNAVQFVTR</sequence>
<proteinExistence type="predicted"/>
<name>A0A0F9Q521_9ZZZZ</name>
<dbReference type="AlphaFoldDB" id="A0A0F9Q521"/>
<gene>
    <name evidence="1" type="ORF">LCGC14_1057940</name>
</gene>
<reference evidence="1" key="1">
    <citation type="journal article" date="2015" name="Nature">
        <title>Complex archaea that bridge the gap between prokaryotes and eukaryotes.</title>
        <authorList>
            <person name="Spang A."/>
            <person name="Saw J.H."/>
            <person name="Jorgensen S.L."/>
            <person name="Zaremba-Niedzwiedzka K."/>
            <person name="Martijn J."/>
            <person name="Lind A.E."/>
            <person name="van Eijk R."/>
            <person name="Schleper C."/>
            <person name="Guy L."/>
            <person name="Ettema T.J."/>
        </authorList>
    </citation>
    <scope>NUCLEOTIDE SEQUENCE</scope>
</reference>
<organism evidence="1">
    <name type="scientific">marine sediment metagenome</name>
    <dbReference type="NCBI Taxonomy" id="412755"/>
    <lineage>
        <taxon>unclassified sequences</taxon>
        <taxon>metagenomes</taxon>
        <taxon>ecological metagenomes</taxon>
    </lineage>
</organism>
<comment type="caution">
    <text evidence="1">The sequence shown here is derived from an EMBL/GenBank/DDBJ whole genome shotgun (WGS) entry which is preliminary data.</text>
</comment>
<accession>A0A0F9Q521</accession>
<feature type="non-terminal residue" evidence="1">
    <location>
        <position position="27"/>
    </location>
</feature>
<dbReference type="EMBL" id="LAZR01004470">
    <property type="protein sequence ID" value="KKN08331.1"/>
    <property type="molecule type" value="Genomic_DNA"/>
</dbReference>
<protein>
    <submittedName>
        <fullName evidence="1">Uncharacterized protein</fullName>
    </submittedName>
</protein>